<evidence type="ECO:0000313" key="2">
    <source>
        <dbReference type="EMBL" id="OEK07345.1"/>
    </source>
</evidence>
<evidence type="ECO:0000313" key="3">
    <source>
        <dbReference type="Proteomes" id="UP000095713"/>
    </source>
</evidence>
<name>A0A1E5T7I7_9FLAO</name>
<keyword evidence="3" id="KW-1185">Reference proteome</keyword>
<dbReference type="STRING" id="1849968.A8C32_18080"/>
<organism evidence="2 3">
    <name type="scientific">Flavivirga aquatica</name>
    <dbReference type="NCBI Taxonomy" id="1849968"/>
    <lineage>
        <taxon>Bacteria</taxon>
        <taxon>Pseudomonadati</taxon>
        <taxon>Bacteroidota</taxon>
        <taxon>Flavobacteriia</taxon>
        <taxon>Flavobacteriales</taxon>
        <taxon>Flavobacteriaceae</taxon>
        <taxon>Flavivirga</taxon>
    </lineage>
</organism>
<dbReference type="EMBL" id="MDJD01000048">
    <property type="protein sequence ID" value="OEK07345.1"/>
    <property type="molecule type" value="Genomic_DNA"/>
</dbReference>
<dbReference type="AlphaFoldDB" id="A0A1E5T7I7"/>
<feature type="domain" description="TerB-C" evidence="1">
    <location>
        <begin position="531"/>
        <end position="678"/>
    </location>
</feature>
<dbReference type="Pfam" id="PF15615">
    <property type="entry name" value="TerB_C"/>
    <property type="match status" value="1"/>
</dbReference>
<gene>
    <name evidence="2" type="ORF">A8C32_18080</name>
</gene>
<evidence type="ECO:0000259" key="1">
    <source>
        <dbReference type="Pfam" id="PF15615"/>
    </source>
</evidence>
<comment type="caution">
    <text evidence="2">The sequence shown here is derived from an EMBL/GenBank/DDBJ whole genome shotgun (WGS) entry which is preliminary data.</text>
</comment>
<reference evidence="2 3" key="1">
    <citation type="submission" date="2016-05" db="EMBL/GenBank/DDBJ databases">
        <title>Draft Genome Sequence of Algibacter sp. Strain SK-16 Isolated from the Surface Water of Aburatsubo Inlet.</title>
        <authorList>
            <person name="Wong S.-K."/>
            <person name="Yoshizawa S."/>
            <person name="Nakajima Y."/>
            <person name="Ogura Y."/>
            <person name="Tetsuya H."/>
            <person name="Hamasaki K."/>
        </authorList>
    </citation>
    <scope>NUCLEOTIDE SEQUENCE [LARGE SCALE GENOMIC DNA]</scope>
    <source>
        <strain evidence="2 3">SK-16</strain>
    </source>
</reference>
<proteinExistence type="predicted"/>
<dbReference type="Proteomes" id="UP000095713">
    <property type="component" value="Unassembled WGS sequence"/>
</dbReference>
<protein>
    <recommendedName>
        <fullName evidence="1">TerB-C domain-containing protein</fullName>
    </recommendedName>
</protein>
<accession>A0A1E5T7I7</accession>
<sequence>MSEEKFNNKYNSIKTGTKLNCSGCGLELTFMSTPSFGGGKLKEGGRVCRDCFKKIVKINASFGMKSKVKYNVNDVKKLLDPKHNNSNSIENSIIEVSETLFNITIDKEQDNHDIPYWSHVYVYSYNDLNYANKDQKKFYFKFKDHFLKGENIPIDGNTNYAFILYFDLLKEYEKHNDIQLLEQQFKQLGECCPKTKSYALDALRNLLRDKGDPESLEKAIELQDDRYQYEYGFSDYDPDAYKLGRLYKEKLDLNKQQVSWLNKFYNPSNVFLSIEGCCIATINYYLLILKELSKQLKKNHTTLAKEIKLLKEQVLLHYKEESQYQWGSYELGYYSSEIENNLYLNIFKKAENEVRNLFGHKRKISAEFPYQYAETAFEDKIGIALVQIMEEMKLQISSPDHQTQIELNAQNVNRWKTFFNQLKIKLIEGNQKEFILGITDLEKVNQKNPNIEHIFYEASKAIAKQNQIVALQYYAKYIYYDLKSKKIDNKPINKTLQKLLFKTDEQLSSFREIISQLILNKDIKLTLNQITKIYEPKRKKIVLDIQAIKKVEAKHSDTVELLNQYLINDETTSNIEVYDTKNEKTTTIKEFDTKKDASIFIQALVLSEMQKEVLFKIAKNDFSVSMGQIEILAMEKGMFKNQLIDSINDSCAEFLDGEALIEEEDNSYIIEESYYNELLK</sequence>
<dbReference type="InterPro" id="IPR028932">
    <property type="entry name" value="TerB-C"/>
</dbReference>